<comment type="caution">
    <text evidence="1">The sequence shown here is derived from an EMBL/GenBank/DDBJ whole genome shotgun (WGS) entry which is preliminary data.</text>
</comment>
<reference evidence="1" key="1">
    <citation type="submission" date="2021-06" db="EMBL/GenBank/DDBJ databases">
        <authorList>
            <person name="Kallberg Y."/>
            <person name="Tangrot J."/>
            <person name="Rosling A."/>
        </authorList>
    </citation>
    <scope>NUCLEOTIDE SEQUENCE</scope>
    <source>
        <strain evidence="1">IL203A</strain>
    </source>
</reference>
<gene>
    <name evidence="1" type="ORF">DHETER_LOCUS2968</name>
</gene>
<proteinExistence type="predicted"/>
<dbReference type="EMBL" id="CAJVPU010002384">
    <property type="protein sequence ID" value="CAG8500127.1"/>
    <property type="molecule type" value="Genomic_DNA"/>
</dbReference>
<protein>
    <submittedName>
        <fullName evidence="1">15181_t:CDS:1</fullName>
    </submittedName>
</protein>
<accession>A0ACA9KY11</accession>
<organism evidence="1 2">
    <name type="scientific">Dentiscutata heterogama</name>
    <dbReference type="NCBI Taxonomy" id="1316150"/>
    <lineage>
        <taxon>Eukaryota</taxon>
        <taxon>Fungi</taxon>
        <taxon>Fungi incertae sedis</taxon>
        <taxon>Mucoromycota</taxon>
        <taxon>Glomeromycotina</taxon>
        <taxon>Glomeromycetes</taxon>
        <taxon>Diversisporales</taxon>
        <taxon>Gigasporaceae</taxon>
        <taxon>Dentiscutata</taxon>
    </lineage>
</organism>
<keyword evidence="2" id="KW-1185">Reference proteome</keyword>
<name>A0ACA9KY11_9GLOM</name>
<sequence length="157" mass="19248">MTRAKYQRYLRSNDLTPKEELDNFLTKHIKYLQREKKRVEQFFKENGINGENLETNLEELEKIINERDELKERIDKLIEERNEFKKSIDKNKIIQIFAAQLIRNLHRERNQFKNLVEEHQQEITRLRDQNQRLSYHLEIARNFNGITIANQNIRIRN</sequence>
<evidence type="ECO:0000313" key="2">
    <source>
        <dbReference type="Proteomes" id="UP000789702"/>
    </source>
</evidence>
<dbReference type="Proteomes" id="UP000789702">
    <property type="component" value="Unassembled WGS sequence"/>
</dbReference>
<evidence type="ECO:0000313" key="1">
    <source>
        <dbReference type="EMBL" id="CAG8500127.1"/>
    </source>
</evidence>